<dbReference type="GO" id="GO:0006437">
    <property type="term" value="P:tyrosyl-tRNA aminoacylation"/>
    <property type="evidence" value="ECO:0007669"/>
    <property type="project" value="InterPro"/>
</dbReference>
<dbReference type="PANTHER" id="PTHR46264">
    <property type="entry name" value="TYROSINE-TRNA LIGASE"/>
    <property type="match status" value="1"/>
</dbReference>
<feature type="compositionally biased region" description="Basic and acidic residues" evidence="13">
    <location>
        <begin position="460"/>
        <end position="473"/>
    </location>
</feature>
<evidence type="ECO:0000256" key="6">
    <source>
        <dbReference type="ARBA" id="ARBA00022741"/>
    </source>
</evidence>
<dbReference type="InterPro" id="IPR002307">
    <property type="entry name" value="Tyr-tRNA-ligase"/>
</dbReference>
<comment type="catalytic activity">
    <reaction evidence="11 12">
        <text>tRNA(Tyr) + L-tyrosine + ATP = L-tyrosyl-tRNA(Tyr) + AMP + diphosphate + H(+)</text>
        <dbReference type="Rhea" id="RHEA:10220"/>
        <dbReference type="Rhea" id="RHEA-COMP:9706"/>
        <dbReference type="Rhea" id="RHEA-COMP:9707"/>
        <dbReference type="ChEBI" id="CHEBI:15378"/>
        <dbReference type="ChEBI" id="CHEBI:30616"/>
        <dbReference type="ChEBI" id="CHEBI:33019"/>
        <dbReference type="ChEBI" id="CHEBI:58315"/>
        <dbReference type="ChEBI" id="CHEBI:78442"/>
        <dbReference type="ChEBI" id="CHEBI:78536"/>
        <dbReference type="ChEBI" id="CHEBI:456215"/>
        <dbReference type="EC" id="6.1.1.1"/>
    </reaction>
</comment>
<evidence type="ECO:0000313" key="15">
    <source>
        <dbReference type="Proteomes" id="UP001369815"/>
    </source>
</evidence>
<dbReference type="PANTHER" id="PTHR46264:SF4">
    <property type="entry name" value="TYROSINE--TRNA LIGASE, CYTOPLASMIC"/>
    <property type="match status" value="1"/>
</dbReference>
<proteinExistence type="inferred from homology"/>
<evidence type="ECO:0000256" key="11">
    <source>
        <dbReference type="ARBA" id="ARBA00048248"/>
    </source>
</evidence>
<evidence type="ECO:0000256" key="8">
    <source>
        <dbReference type="ARBA" id="ARBA00022917"/>
    </source>
</evidence>
<dbReference type="EMBL" id="JBANMG010000010">
    <property type="protein sequence ID" value="KAK6948322.1"/>
    <property type="molecule type" value="Genomic_DNA"/>
</dbReference>
<evidence type="ECO:0000256" key="10">
    <source>
        <dbReference type="ARBA" id="ARBA00023242"/>
    </source>
</evidence>
<evidence type="ECO:0000256" key="7">
    <source>
        <dbReference type="ARBA" id="ARBA00022840"/>
    </source>
</evidence>
<feature type="region of interest" description="Disordered" evidence="13">
    <location>
        <begin position="433"/>
        <end position="473"/>
    </location>
</feature>
<dbReference type="GO" id="GO:0005524">
    <property type="term" value="F:ATP binding"/>
    <property type="evidence" value="ECO:0007669"/>
    <property type="project" value="UniProtKB-KW"/>
</dbReference>
<dbReference type="SUPFAM" id="SSF52374">
    <property type="entry name" value="Nucleotidylyl transferase"/>
    <property type="match status" value="1"/>
</dbReference>
<dbReference type="Gene3D" id="1.10.240.10">
    <property type="entry name" value="Tyrosyl-Transfer RNA Synthetase"/>
    <property type="match status" value="1"/>
</dbReference>
<keyword evidence="15" id="KW-1185">Reference proteome</keyword>
<evidence type="ECO:0000256" key="12">
    <source>
        <dbReference type="RuleBase" id="RU361234"/>
    </source>
</evidence>
<dbReference type="GO" id="GO:0005634">
    <property type="term" value="C:nucleus"/>
    <property type="evidence" value="ECO:0007669"/>
    <property type="project" value="UniProtKB-SubCell"/>
</dbReference>
<dbReference type="NCBIfam" id="TIGR00234">
    <property type="entry name" value="tyrS"/>
    <property type="match status" value="1"/>
</dbReference>
<keyword evidence="6 12" id="KW-0547">Nucleotide-binding</keyword>
<evidence type="ECO:0000256" key="4">
    <source>
        <dbReference type="ARBA" id="ARBA00022490"/>
    </source>
</evidence>
<sequence>MTGNDVHRDAGVSVLFAYIKGIGVAVPVCEDTKRYIGIVQADKVRLNLSNPIADTDISGGTSPTQSIPTIFRNTYRIPTNLVENMTPEESIALIKNGLTEVLNPEIIDDVVLNQKRDLKVYWGTATTGRPHCGYFVPMVKIAELLHAGCHVKILLADLHAYLDNMKAPLELIEQRLRYYEYIVKSLLKAVGVDITKLEFIRGSSYQKSENYTMDRFKLEGMTRISVAQKAGAEVVKQTNDPFLGGLTYPLMQALDEEYLDVDAQLGGLDQRKIFTFALENLPKIGYKVRAHLMHSMVPGLGEAQKMSSSEPDSKIDLLDSPDAVAKKLKKAVCVPKKIEGNGVVAFVEHVIFRVVAIKTGGKPHFTVERREGEPLVYDDIEKLKADYEADILTPQLLKAALTKALNELLDPIRKEFEASEEWQKIAELAYPSEEKQQKVKKQKDKGDPAKRAAALAAKAEQLKLKEGGSEESK</sequence>
<accession>A0AAX6M7Z6</accession>
<keyword evidence="7 12" id="KW-0067">ATP-binding</keyword>
<evidence type="ECO:0000256" key="5">
    <source>
        <dbReference type="ARBA" id="ARBA00022598"/>
    </source>
</evidence>
<dbReference type="Gene3D" id="3.40.50.620">
    <property type="entry name" value="HUPs"/>
    <property type="match status" value="1"/>
</dbReference>
<dbReference type="EC" id="6.1.1.1" evidence="12"/>
<dbReference type="GO" id="GO:0005737">
    <property type="term" value="C:cytoplasm"/>
    <property type="evidence" value="ECO:0007669"/>
    <property type="project" value="UniProtKB-SubCell"/>
</dbReference>
<keyword evidence="5 12" id="KW-0436">Ligase</keyword>
<comment type="similarity">
    <text evidence="3 12">Belongs to the class-I aminoacyl-tRNA synthetase family.</text>
</comment>
<evidence type="ECO:0000256" key="3">
    <source>
        <dbReference type="ARBA" id="ARBA00005594"/>
    </source>
</evidence>
<evidence type="ECO:0000256" key="2">
    <source>
        <dbReference type="ARBA" id="ARBA00004496"/>
    </source>
</evidence>
<keyword evidence="10" id="KW-0539">Nucleus</keyword>
<name>A0AAX6M7Z6_9PEZI</name>
<comment type="subcellular location">
    <subcellularLocation>
        <location evidence="2">Cytoplasm</location>
    </subcellularLocation>
    <subcellularLocation>
        <location evidence="1">Nucleus</location>
    </subcellularLocation>
</comment>
<protein>
    <recommendedName>
        <fullName evidence="12">Tyrosine--tRNA ligase</fullName>
        <ecNumber evidence="12">6.1.1.1</ecNumber>
    </recommendedName>
    <alternativeName>
        <fullName evidence="12">Tyrosyl-tRNA synthetase</fullName>
    </alternativeName>
</protein>
<organism evidence="14 15">
    <name type="scientific">Daldinia eschscholtzii</name>
    <dbReference type="NCBI Taxonomy" id="292717"/>
    <lineage>
        <taxon>Eukaryota</taxon>
        <taxon>Fungi</taxon>
        <taxon>Dikarya</taxon>
        <taxon>Ascomycota</taxon>
        <taxon>Pezizomycotina</taxon>
        <taxon>Sordariomycetes</taxon>
        <taxon>Xylariomycetidae</taxon>
        <taxon>Xylariales</taxon>
        <taxon>Hypoxylaceae</taxon>
        <taxon>Daldinia</taxon>
    </lineage>
</organism>
<dbReference type="Pfam" id="PF00579">
    <property type="entry name" value="tRNA-synt_1b"/>
    <property type="match status" value="1"/>
</dbReference>
<dbReference type="NCBIfam" id="NF006330">
    <property type="entry name" value="PRK08560.1"/>
    <property type="match status" value="1"/>
</dbReference>
<evidence type="ECO:0000256" key="9">
    <source>
        <dbReference type="ARBA" id="ARBA00023146"/>
    </source>
</evidence>
<dbReference type="Proteomes" id="UP001369815">
    <property type="component" value="Unassembled WGS sequence"/>
</dbReference>
<dbReference type="PRINTS" id="PR01040">
    <property type="entry name" value="TRNASYNTHTYR"/>
</dbReference>
<evidence type="ECO:0000256" key="13">
    <source>
        <dbReference type="SAM" id="MobiDB-lite"/>
    </source>
</evidence>
<keyword evidence="9 12" id="KW-0030">Aminoacyl-tRNA synthetase</keyword>
<dbReference type="FunFam" id="3.40.50.620:FF:000040">
    <property type="entry name" value="Tyrosine--tRNA ligase"/>
    <property type="match status" value="1"/>
</dbReference>
<dbReference type="InterPro" id="IPR014729">
    <property type="entry name" value="Rossmann-like_a/b/a_fold"/>
</dbReference>
<dbReference type="InterPro" id="IPR050489">
    <property type="entry name" value="Tyr-tRNA_synthase"/>
</dbReference>
<gene>
    <name evidence="14" type="ORF">Daesc_010088</name>
</gene>
<evidence type="ECO:0000313" key="14">
    <source>
        <dbReference type="EMBL" id="KAK6948322.1"/>
    </source>
</evidence>
<dbReference type="InterPro" id="IPR002305">
    <property type="entry name" value="aa-tRNA-synth_Ic"/>
</dbReference>
<evidence type="ECO:0000256" key="1">
    <source>
        <dbReference type="ARBA" id="ARBA00004123"/>
    </source>
</evidence>
<dbReference type="GO" id="GO:0004831">
    <property type="term" value="F:tyrosine-tRNA ligase activity"/>
    <property type="evidence" value="ECO:0007669"/>
    <property type="project" value="UniProtKB-EC"/>
</dbReference>
<comment type="caution">
    <text evidence="14">The sequence shown here is derived from an EMBL/GenBank/DDBJ whole genome shotgun (WGS) entry which is preliminary data.</text>
</comment>
<keyword evidence="4" id="KW-0963">Cytoplasm</keyword>
<reference evidence="14 15" key="1">
    <citation type="journal article" date="2024" name="Front Chem Biol">
        <title>Unveiling the potential of Daldinia eschscholtzii MFLUCC 19-0629 through bioactivity and bioinformatics studies for enhanced sustainable agriculture production.</title>
        <authorList>
            <person name="Brooks S."/>
            <person name="Weaver J.A."/>
            <person name="Klomchit A."/>
            <person name="Alharthi S.A."/>
            <person name="Onlamun T."/>
            <person name="Nurani R."/>
            <person name="Vong T.K."/>
            <person name="Alberti F."/>
            <person name="Greco C."/>
        </authorList>
    </citation>
    <scope>NUCLEOTIDE SEQUENCE [LARGE SCALE GENOMIC DNA]</scope>
    <source>
        <strain evidence="14">MFLUCC 19-0629</strain>
    </source>
</reference>
<dbReference type="AlphaFoldDB" id="A0AAX6M7Z6"/>
<dbReference type="FunFam" id="1.10.240.10:FF:000004">
    <property type="entry name" value="Tyrosine--tRNA ligase"/>
    <property type="match status" value="1"/>
</dbReference>
<keyword evidence="8 12" id="KW-0648">Protein biosynthesis</keyword>